<gene>
    <name evidence="1" type="ORF">SPRG_14889</name>
</gene>
<evidence type="ECO:0000313" key="2">
    <source>
        <dbReference type="Proteomes" id="UP000030745"/>
    </source>
</evidence>
<evidence type="ECO:0000313" key="1">
    <source>
        <dbReference type="EMBL" id="KDO19859.1"/>
    </source>
</evidence>
<dbReference type="RefSeq" id="XP_012209417.1">
    <property type="nucleotide sequence ID" value="XM_012354027.1"/>
</dbReference>
<organism evidence="1 2">
    <name type="scientific">Saprolegnia parasitica (strain CBS 223.65)</name>
    <dbReference type="NCBI Taxonomy" id="695850"/>
    <lineage>
        <taxon>Eukaryota</taxon>
        <taxon>Sar</taxon>
        <taxon>Stramenopiles</taxon>
        <taxon>Oomycota</taxon>
        <taxon>Saprolegniomycetes</taxon>
        <taxon>Saprolegniales</taxon>
        <taxon>Saprolegniaceae</taxon>
        <taxon>Saprolegnia</taxon>
    </lineage>
</organism>
<name>A0A067BMZ2_SAPPC</name>
<dbReference type="Proteomes" id="UP000030745">
    <property type="component" value="Unassembled WGS sequence"/>
</dbReference>
<sequence>MYHRLSSIAQGVWRHYHVPWDQPLSSPTQVAPVWPMSDIHGTVPFHAWSKEHVKYMCVKTPQRKKPHPMITPNRPSDEAIIDYLKRVRRLRPWGMPVQYDVWFRAMMNILPTGSKYRFMETNGPDATKCPYARCQSLETPRHVLHDCICVRALWQAHRPAWRPLGVDLSWDMCMDIDLIEPPAHLANLKETIVQLASSLIMIVVHKLWMHRNTVVHQDAVGPQIARMVYETVVQWSGFVRTALRDPDRPLHSKVHITTIVALLCDDNMYAEVQAHNDNIFSSLALPRRLPRTVAAELDALN</sequence>
<accession>A0A067BMZ2</accession>
<protein>
    <submittedName>
        <fullName evidence="1">Uncharacterized protein</fullName>
    </submittedName>
</protein>
<dbReference type="GeneID" id="24136671"/>
<dbReference type="VEuPathDB" id="FungiDB:SPRG_14889"/>
<proteinExistence type="predicted"/>
<dbReference type="OrthoDB" id="71667at2759"/>
<dbReference type="AlphaFoldDB" id="A0A067BMZ2"/>
<keyword evidence="2" id="KW-1185">Reference proteome</keyword>
<dbReference type="EMBL" id="KK583331">
    <property type="protein sequence ID" value="KDO19859.1"/>
    <property type="molecule type" value="Genomic_DNA"/>
</dbReference>
<dbReference type="OMA" id="MMNILPT"/>
<dbReference type="KEGG" id="spar:SPRG_14889"/>
<reference evidence="1 2" key="1">
    <citation type="journal article" date="2013" name="PLoS Genet.">
        <title>Distinctive expansion of potential virulence genes in the genome of the oomycete fish pathogen Saprolegnia parasitica.</title>
        <authorList>
            <person name="Jiang R.H."/>
            <person name="de Bruijn I."/>
            <person name="Haas B.J."/>
            <person name="Belmonte R."/>
            <person name="Lobach L."/>
            <person name="Christie J."/>
            <person name="van den Ackerveken G."/>
            <person name="Bottin A."/>
            <person name="Bulone V."/>
            <person name="Diaz-Moreno S.M."/>
            <person name="Dumas B."/>
            <person name="Fan L."/>
            <person name="Gaulin E."/>
            <person name="Govers F."/>
            <person name="Grenville-Briggs L.J."/>
            <person name="Horner N.R."/>
            <person name="Levin J.Z."/>
            <person name="Mammella M."/>
            <person name="Meijer H.J."/>
            <person name="Morris P."/>
            <person name="Nusbaum C."/>
            <person name="Oome S."/>
            <person name="Phillips A.J."/>
            <person name="van Rooyen D."/>
            <person name="Rzeszutek E."/>
            <person name="Saraiva M."/>
            <person name="Secombes C.J."/>
            <person name="Seidl M.F."/>
            <person name="Snel B."/>
            <person name="Stassen J.H."/>
            <person name="Sykes S."/>
            <person name="Tripathy S."/>
            <person name="van den Berg H."/>
            <person name="Vega-Arreguin J.C."/>
            <person name="Wawra S."/>
            <person name="Young S.K."/>
            <person name="Zeng Q."/>
            <person name="Dieguez-Uribeondo J."/>
            <person name="Russ C."/>
            <person name="Tyler B.M."/>
            <person name="van West P."/>
        </authorList>
    </citation>
    <scope>NUCLEOTIDE SEQUENCE [LARGE SCALE GENOMIC DNA]</scope>
    <source>
        <strain evidence="1 2">CBS 223.65</strain>
    </source>
</reference>
<dbReference type="STRING" id="695850.A0A067BMZ2"/>